<organism evidence="2">
    <name type="scientific">Ganoderma lingzhi</name>
    <dbReference type="NCBI Taxonomy" id="1233435"/>
    <lineage>
        <taxon>Eukaryota</taxon>
        <taxon>Fungi</taxon>
        <taxon>Dikarya</taxon>
        <taxon>Basidiomycota</taxon>
        <taxon>Agaricomycotina</taxon>
        <taxon>Agaricomycetes</taxon>
        <taxon>Polyporales</taxon>
        <taxon>Polyporaceae</taxon>
        <taxon>Ganoderma</taxon>
    </lineage>
</organism>
<evidence type="ECO:0000313" key="2">
    <source>
        <dbReference type="EMBL" id="UDY67703.1"/>
    </source>
</evidence>
<dbReference type="GeneID" id="71885802"/>
<name>A0A8K1QQH2_9APHY</name>
<proteinExistence type="predicted"/>
<dbReference type="EMBL" id="MT765268">
    <property type="protein sequence ID" value="UDY67703.1"/>
    <property type="molecule type" value="Genomic_DNA"/>
</dbReference>
<feature type="transmembrane region" description="Helical" evidence="1">
    <location>
        <begin position="12"/>
        <end position="37"/>
    </location>
</feature>
<reference evidence="2" key="1">
    <citation type="submission" date="2020-07" db="EMBL/GenBank/DDBJ databases">
        <title>Intraspecific comparison of mitochondrial genomes reveal the intron evolution in the important medicinal fungus Ganoderma lingzhi.</title>
        <authorList>
            <person name="Meng G."/>
        </authorList>
    </citation>
    <scope>NUCLEOTIDE SEQUENCE</scope>
</reference>
<feature type="transmembrane region" description="Helical" evidence="1">
    <location>
        <begin position="135"/>
        <end position="159"/>
    </location>
</feature>
<keyword evidence="2" id="KW-0496">Mitochondrion</keyword>
<accession>A0A8K1QQH2</accession>
<protein>
    <submittedName>
        <fullName evidence="2">Uncharacterized protein</fullName>
    </submittedName>
</protein>
<dbReference type="EMBL" id="MT765267">
    <property type="protein sequence ID" value="UDY67669.1"/>
    <property type="molecule type" value="Genomic_DNA"/>
</dbReference>
<geneLocation type="mitochondrion" evidence="2"/>
<sequence length="160" mass="18540">MRKVAKITIMGAIIPINPVIVGATINPVIVTMVVTIVRTTTHKILPMIPKVQINRCKHLLHSFSFPFILGWLDLDPTQLNTNFSNYAYGVFLLSLIVLLCFIKVLFYIAIHYLIQVKNYESKFPKFNKIINLYKKVNIFYIFIEALICFVCLILIVFFFH</sequence>
<keyword evidence="1" id="KW-1133">Transmembrane helix</keyword>
<feature type="transmembrane region" description="Helical" evidence="1">
    <location>
        <begin position="86"/>
        <end position="114"/>
    </location>
</feature>
<keyword evidence="1" id="KW-0472">Membrane</keyword>
<dbReference type="RefSeq" id="YP_010352172.1">
    <property type="nucleotide sequence ID" value="NC_062658.1"/>
</dbReference>
<evidence type="ECO:0000256" key="1">
    <source>
        <dbReference type="SAM" id="Phobius"/>
    </source>
</evidence>
<keyword evidence="1" id="KW-0812">Transmembrane</keyword>
<dbReference type="AlphaFoldDB" id="A0A8K1QQH2"/>
<gene>
    <name evidence="2" type="primary">orf160</name>
</gene>